<evidence type="ECO:0000313" key="2">
    <source>
        <dbReference type="EMBL" id="XDI37724.1"/>
    </source>
</evidence>
<dbReference type="RefSeq" id="WP_368505052.1">
    <property type="nucleotide sequence ID" value="NZ_CP162551.1"/>
</dbReference>
<dbReference type="AlphaFoldDB" id="A0AB39BVM2"/>
<organism evidence="2">
    <name type="scientific">Alkalihalophilus sp. As8PL</name>
    <dbReference type="NCBI Taxonomy" id="3237103"/>
    <lineage>
        <taxon>Bacteria</taxon>
        <taxon>Bacillati</taxon>
        <taxon>Bacillota</taxon>
        <taxon>Bacilli</taxon>
        <taxon>Bacillales</taxon>
        <taxon>Bacillaceae</taxon>
        <taxon>Alkalihalophilus</taxon>
    </lineage>
</organism>
<keyword evidence="1" id="KW-0732">Signal</keyword>
<protein>
    <submittedName>
        <fullName evidence="2">Glycosyltransferase</fullName>
    </submittedName>
</protein>
<feature type="signal peptide" evidence="1">
    <location>
        <begin position="1"/>
        <end position="26"/>
    </location>
</feature>
<accession>A0AB39BVM2</accession>
<gene>
    <name evidence="2" type="ORF">AB3N04_05230</name>
</gene>
<proteinExistence type="predicted"/>
<dbReference type="EMBL" id="CP162551">
    <property type="protein sequence ID" value="XDI37724.1"/>
    <property type="molecule type" value="Genomic_DNA"/>
</dbReference>
<reference evidence="2" key="1">
    <citation type="submission" date="2024-07" db="EMBL/GenBank/DDBJ databases">
        <title>Identification and characteristics of an arsenic-resistant bacterial isolate, which belongs to a novel species.</title>
        <authorList>
            <person name="Juszczyk A."/>
            <person name="Kowalczyk A."/>
            <person name="Was K."/>
            <person name="Kosowicz W."/>
            <person name="Budzyn A."/>
            <person name="Latowski D."/>
        </authorList>
    </citation>
    <scope>NUCLEOTIDE SEQUENCE</scope>
    <source>
        <strain evidence="2">As8PL</strain>
    </source>
</reference>
<name>A0AB39BVM2_9BACI</name>
<sequence>MKKRLINVTLLFMCFALIFSTTEAGAQERASEQNQCSSQPAVKLKEDLRKLWIDHTVWTRNYYVSALAELEDTDKVLARLLQNQEDLGNAIEPYYGEDAGNKLTELLREHILIAGNIVEAAKSGNQEDLKKFNTEWYKNADNIAQFLSSANPNWTNETLKELLHMHLQLVTEGVVARIHKDWDADIIAFDKGEDHIIVMADALTQGIIKQFPDQF</sequence>
<feature type="chain" id="PRO_5044347534" evidence="1">
    <location>
        <begin position="27"/>
        <end position="215"/>
    </location>
</feature>
<evidence type="ECO:0000256" key="1">
    <source>
        <dbReference type="SAM" id="SignalP"/>
    </source>
</evidence>